<feature type="domain" description="DUF6590" evidence="2">
    <location>
        <begin position="171"/>
        <end position="319"/>
    </location>
</feature>
<name>A0A6A6I7N1_9PLEO</name>
<dbReference type="GeneID" id="54589580"/>
<sequence>MSPSSTPTVPVEPSMAWGTSGNTSATQSQTHPPVGCFREYAASYPAPSHGSYQPLSHNPAEGVPYHGLSPLSLTNHYSWNTPYGQYPYRPALSQQVSSIQSPFQSPLQSPENPSQLQPTNEQQLQQVARHVEKEPREEVIPGVRPHRKLLGSAGYVEEMDPNFSVRLPGYKFFKIGVVFRVLWPELEGDVDDNMTMVTTSRFPQENQSVKVRWFVVVREGHGCCTCLPIQTYGGRGVTGFKVKSHHAIVYTGPDAPQPLPSEHPSSQTELPMGDPIRVIGLKPWDNKMDLLSRVNFVKLYTIEHTVKVDPFGYVDLDDEWKLISQCVVHWRIAKLSALPPTAGHSYTGLFGSSHHQTSQSQHGAGHTSEADDEPGDKQKDQVSSYIFDNENNLSRADAAVDSTGNGKGKGAQGSRDGPELPSGYSQPGQYPLLGMRPVPEHVERERR</sequence>
<feature type="region of interest" description="Disordered" evidence="1">
    <location>
        <begin position="1"/>
        <end position="34"/>
    </location>
</feature>
<dbReference type="InterPro" id="IPR046497">
    <property type="entry name" value="DUF6590"/>
</dbReference>
<dbReference type="EMBL" id="ML987200">
    <property type="protein sequence ID" value="KAF2245543.1"/>
    <property type="molecule type" value="Genomic_DNA"/>
</dbReference>
<feature type="compositionally biased region" description="Low complexity" evidence="1">
    <location>
        <begin position="115"/>
        <end position="126"/>
    </location>
</feature>
<feature type="region of interest" description="Disordered" evidence="1">
    <location>
        <begin position="95"/>
        <end position="136"/>
    </location>
</feature>
<feature type="compositionally biased region" description="Polar residues" evidence="1">
    <location>
        <begin position="95"/>
        <end position="114"/>
    </location>
</feature>
<protein>
    <recommendedName>
        <fullName evidence="2">DUF6590 domain-containing protein</fullName>
    </recommendedName>
</protein>
<proteinExistence type="predicted"/>
<evidence type="ECO:0000256" key="1">
    <source>
        <dbReference type="SAM" id="MobiDB-lite"/>
    </source>
</evidence>
<evidence type="ECO:0000313" key="4">
    <source>
        <dbReference type="Proteomes" id="UP000800094"/>
    </source>
</evidence>
<feature type="compositionally biased region" description="Low complexity" evidence="1">
    <location>
        <begin position="351"/>
        <end position="366"/>
    </location>
</feature>
<feature type="compositionally biased region" description="Basic and acidic residues" evidence="1">
    <location>
        <begin position="438"/>
        <end position="447"/>
    </location>
</feature>
<organism evidence="3 4">
    <name type="scientific">Trematosphaeria pertusa</name>
    <dbReference type="NCBI Taxonomy" id="390896"/>
    <lineage>
        <taxon>Eukaryota</taxon>
        <taxon>Fungi</taxon>
        <taxon>Dikarya</taxon>
        <taxon>Ascomycota</taxon>
        <taxon>Pezizomycotina</taxon>
        <taxon>Dothideomycetes</taxon>
        <taxon>Pleosporomycetidae</taxon>
        <taxon>Pleosporales</taxon>
        <taxon>Massarineae</taxon>
        <taxon>Trematosphaeriaceae</taxon>
        <taxon>Trematosphaeria</taxon>
    </lineage>
</organism>
<keyword evidence="4" id="KW-1185">Reference proteome</keyword>
<feature type="region of interest" description="Disordered" evidence="1">
    <location>
        <begin position="253"/>
        <end position="272"/>
    </location>
</feature>
<dbReference type="Proteomes" id="UP000800094">
    <property type="component" value="Unassembled WGS sequence"/>
</dbReference>
<evidence type="ECO:0000259" key="2">
    <source>
        <dbReference type="Pfam" id="PF20233"/>
    </source>
</evidence>
<accession>A0A6A6I7N1</accession>
<feature type="compositionally biased region" description="Low complexity" evidence="1">
    <location>
        <begin position="1"/>
        <end position="14"/>
    </location>
</feature>
<feature type="compositionally biased region" description="Polar residues" evidence="1">
    <location>
        <begin position="17"/>
        <end position="31"/>
    </location>
</feature>
<reference evidence="3" key="1">
    <citation type="journal article" date="2020" name="Stud. Mycol.">
        <title>101 Dothideomycetes genomes: a test case for predicting lifestyles and emergence of pathogens.</title>
        <authorList>
            <person name="Haridas S."/>
            <person name="Albert R."/>
            <person name="Binder M."/>
            <person name="Bloem J."/>
            <person name="Labutti K."/>
            <person name="Salamov A."/>
            <person name="Andreopoulos B."/>
            <person name="Baker S."/>
            <person name="Barry K."/>
            <person name="Bills G."/>
            <person name="Bluhm B."/>
            <person name="Cannon C."/>
            <person name="Castanera R."/>
            <person name="Culley D."/>
            <person name="Daum C."/>
            <person name="Ezra D."/>
            <person name="Gonzalez J."/>
            <person name="Henrissat B."/>
            <person name="Kuo A."/>
            <person name="Liang C."/>
            <person name="Lipzen A."/>
            <person name="Lutzoni F."/>
            <person name="Magnuson J."/>
            <person name="Mondo S."/>
            <person name="Nolan M."/>
            <person name="Ohm R."/>
            <person name="Pangilinan J."/>
            <person name="Park H.-J."/>
            <person name="Ramirez L."/>
            <person name="Alfaro M."/>
            <person name="Sun H."/>
            <person name="Tritt A."/>
            <person name="Yoshinaga Y."/>
            <person name="Zwiers L.-H."/>
            <person name="Turgeon B."/>
            <person name="Goodwin S."/>
            <person name="Spatafora J."/>
            <person name="Crous P."/>
            <person name="Grigoriev I."/>
        </authorList>
    </citation>
    <scope>NUCLEOTIDE SEQUENCE</scope>
    <source>
        <strain evidence="3">CBS 122368</strain>
    </source>
</reference>
<gene>
    <name evidence="3" type="ORF">BU26DRAFT_71017</name>
</gene>
<evidence type="ECO:0000313" key="3">
    <source>
        <dbReference type="EMBL" id="KAF2245543.1"/>
    </source>
</evidence>
<dbReference type="AlphaFoldDB" id="A0A6A6I7N1"/>
<dbReference type="OrthoDB" id="3559580at2759"/>
<feature type="compositionally biased region" description="Polar residues" evidence="1">
    <location>
        <begin position="381"/>
        <end position="394"/>
    </location>
</feature>
<feature type="region of interest" description="Disordered" evidence="1">
    <location>
        <begin position="348"/>
        <end position="447"/>
    </location>
</feature>
<dbReference type="RefSeq" id="XP_033680547.1">
    <property type="nucleotide sequence ID" value="XM_033836250.1"/>
</dbReference>
<dbReference type="Pfam" id="PF20233">
    <property type="entry name" value="DUF6590"/>
    <property type="match status" value="1"/>
</dbReference>